<dbReference type="InterPro" id="IPR016047">
    <property type="entry name" value="M23ase_b-sheet_dom"/>
</dbReference>
<dbReference type="RefSeq" id="WP_157175375.1">
    <property type="nucleotide sequence ID" value="NZ_BMJP01000001.1"/>
</dbReference>
<dbReference type="SUPFAM" id="SSF51261">
    <property type="entry name" value="Duplicated hybrid motif"/>
    <property type="match status" value="1"/>
</dbReference>
<sequence>MTFTASNVASSIRFLCAAACMMATAAGATPQDGAAMDGGYEAVDTDTQAQPADAQFKALFTNWKRADAFAQSGVVTLPGSPQVSVPSLRPVTLTSLNFTSGFGVRSDPFRHSAAMHAGIDLAGPTGTPIYATADGVVNKAGWGNGYGNLVQISHGSGMETRYGHMSKILVSPNTRVHRGQLIGLMGSTGRSTGSHLHYEVRIDGRAVNPVPYLRSAEYVASFEKRTTGNTQLASMGGPIGE</sequence>
<keyword evidence="5" id="KW-1185">Reference proteome</keyword>
<keyword evidence="4" id="KW-0378">Hydrolase</keyword>
<dbReference type="OrthoDB" id="9815245at2"/>
<dbReference type="PANTHER" id="PTHR21666:SF289">
    <property type="entry name" value="L-ALA--D-GLU ENDOPEPTIDASE"/>
    <property type="match status" value="1"/>
</dbReference>
<dbReference type="Proteomes" id="UP000546701">
    <property type="component" value="Unassembled WGS sequence"/>
</dbReference>
<dbReference type="EMBL" id="JACIJR010000001">
    <property type="protein sequence ID" value="MBB5727590.1"/>
    <property type="molecule type" value="Genomic_DNA"/>
</dbReference>
<dbReference type="Pfam" id="PF01551">
    <property type="entry name" value="Peptidase_M23"/>
    <property type="match status" value="1"/>
</dbReference>
<reference evidence="4 5" key="1">
    <citation type="submission" date="2020-08" db="EMBL/GenBank/DDBJ databases">
        <title>Genomic Encyclopedia of Type Strains, Phase IV (KMG-IV): sequencing the most valuable type-strain genomes for metagenomic binning, comparative biology and taxonomic classification.</title>
        <authorList>
            <person name="Goeker M."/>
        </authorList>
    </citation>
    <scope>NUCLEOTIDE SEQUENCE [LARGE SCALE GENOMIC DNA]</scope>
    <source>
        <strain evidence="4 5">DSM 103336</strain>
    </source>
</reference>
<name>A0A7W9BPA3_9SPHN</name>
<accession>A0A7W9BPA3</accession>
<dbReference type="InterPro" id="IPR050570">
    <property type="entry name" value="Cell_wall_metabolism_enzyme"/>
</dbReference>
<organism evidence="4 5">
    <name type="scientific">Sphingomonas prati</name>
    <dbReference type="NCBI Taxonomy" id="1843237"/>
    <lineage>
        <taxon>Bacteria</taxon>
        <taxon>Pseudomonadati</taxon>
        <taxon>Pseudomonadota</taxon>
        <taxon>Alphaproteobacteria</taxon>
        <taxon>Sphingomonadales</taxon>
        <taxon>Sphingomonadaceae</taxon>
        <taxon>Sphingomonas</taxon>
    </lineage>
</organism>
<dbReference type="AlphaFoldDB" id="A0A7W9BPA3"/>
<evidence type="ECO:0000313" key="5">
    <source>
        <dbReference type="Proteomes" id="UP000546701"/>
    </source>
</evidence>
<evidence type="ECO:0000256" key="2">
    <source>
        <dbReference type="SAM" id="SignalP"/>
    </source>
</evidence>
<evidence type="ECO:0000256" key="1">
    <source>
        <dbReference type="ARBA" id="ARBA00022729"/>
    </source>
</evidence>
<dbReference type="FunFam" id="2.70.70.10:FF:000006">
    <property type="entry name" value="M23 family peptidase"/>
    <property type="match status" value="1"/>
</dbReference>
<dbReference type="CDD" id="cd12797">
    <property type="entry name" value="M23_peptidase"/>
    <property type="match status" value="1"/>
</dbReference>
<dbReference type="GO" id="GO:0004222">
    <property type="term" value="F:metalloendopeptidase activity"/>
    <property type="evidence" value="ECO:0007669"/>
    <property type="project" value="TreeGrafter"/>
</dbReference>
<keyword evidence="1 2" id="KW-0732">Signal</keyword>
<feature type="domain" description="M23ase beta-sheet core" evidence="3">
    <location>
        <begin position="115"/>
        <end position="209"/>
    </location>
</feature>
<feature type="signal peptide" evidence="2">
    <location>
        <begin position="1"/>
        <end position="25"/>
    </location>
</feature>
<proteinExistence type="predicted"/>
<protein>
    <submittedName>
        <fullName evidence="4">Murein DD-endopeptidase MepM/ murein hydrolase activator NlpD</fullName>
    </submittedName>
</protein>
<comment type="caution">
    <text evidence="4">The sequence shown here is derived from an EMBL/GenBank/DDBJ whole genome shotgun (WGS) entry which is preliminary data.</text>
</comment>
<dbReference type="InterPro" id="IPR011055">
    <property type="entry name" value="Dup_hybrid_motif"/>
</dbReference>
<gene>
    <name evidence="4" type="ORF">FHS99_000046</name>
</gene>
<evidence type="ECO:0000313" key="4">
    <source>
        <dbReference type="EMBL" id="MBB5727590.1"/>
    </source>
</evidence>
<dbReference type="PANTHER" id="PTHR21666">
    <property type="entry name" value="PEPTIDASE-RELATED"/>
    <property type="match status" value="1"/>
</dbReference>
<feature type="chain" id="PRO_5030926534" evidence="2">
    <location>
        <begin position="26"/>
        <end position="241"/>
    </location>
</feature>
<evidence type="ECO:0000259" key="3">
    <source>
        <dbReference type="Pfam" id="PF01551"/>
    </source>
</evidence>
<dbReference type="Gene3D" id="2.70.70.10">
    <property type="entry name" value="Glucose Permease (Domain IIA)"/>
    <property type="match status" value="1"/>
</dbReference>